<dbReference type="GeneID" id="31743337"/>
<evidence type="ECO:0000256" key="7">
    <source>
        <dbReference type="PROSITE-ProRule" id="PRU01091"/>
    </source>
</evidence>
<dbReference type="PROSITE" id="PS50110">
    <property type="entry name" value="RESPONSE_REGULATORY"/>
    <property type="match status" value="1"/>
</dbReference>
<reference evidence="10 11" key="1">
    <citation type="submission" date="2019-09" db="EMBL/GenBank/DDBJ databases">
        <title>Draft genome sequence assemblies of isolates from the urinary tract.</title>
        <authorList>
            <person name="Mores C.R."/>
            <person name="Putonti C."/>
            <person name="Wolfe A.J."/>
        </authorList>
    </citation>
    <scope>NUCLEOTIDE SEQUENCE [LARGE SCALE GENOMIC DNA]</scope>
    <source>
        <strain evidence="10 11">UMB246</strain>
    </source>
</reference>
<dbReference type="GO" id="GO:0000156">
    <property type="term" value="F:phosphorelay response regulator activity"/>
    <property type="evidence" value="ECO:0007669"/>
    <property type="project" value="TreeGrafter"/>
</dbReference>
<dbReference type="FunFam" id="1.10.10.10:FF:000005">
    <property type="entry name" value="Two-component system response regulator"/>
    <property type="match status" value="1"/>
</dbReference>
<dbReference type="Gene3D" id="6.10.250.690">
    <property type="match status" value="1"/>
</dbReference>
<dbReference type="SMART" id="SM00862">
    <property type="entry name" value="Trans_reg_C"/>
    <property type="match status" value="1"/>
</dbReference>
<evidence type="ECO:0000313" key="10">
    <source>
        <dbReference type="EMBL" id="KAA9323352.1"/>
    </source>
</evidence>
<dbReference type="FunFam" id="3.40.50.2300:FF:000001">
    <property type="entry name" value="DNA-binding response regulator PhoB"/>
    <property type="match status" value="1"/>
</dbReference>
<name>A0A5N1ICM5_LACJE</name>
<dbReference type="GO" id="GO:0005829">
    <property type="term" value="C:cytosol"/>
    <property type="evidence" value="ECO:0007669"/>
    <property type="project" value="TreeGrafter"/>
</dbReference>
<feature type="domain" description="Response regulatory" evidence="8">
    <location>
        <begin position="3"/>
        <end position="116"/>
    </location>
</feature>
<dbReference type="Proteomes" id="UP000327236">
    <property type="component" value="Unassembled WGS sequence"/>
</dbReference>
<dbReference type="InterPro" id="IPR001867">
    <property type="entry name" value="OmpR/PhoB-type_DNA-bd"/>
</dbReference>
<feature type="modified residue" description="4-aspartylphosphate" evidence="6">
    <location>
        <position position="52"/>
    </location>
</feature>
<dbReference type="InterPro" id="IPR001789">
    <property type="entry name" value="Sig_transdc_resp-reg_receiver"/>
</dbReference>
<feature type="domain" description="OmpR/PhoB-type" evidence="9">
    <location>
        <begin position="133"/>
        <end position="231"/>
    </location>
</feature>
<evidence type="ECO:0000259" key="9">
    <source>
        <dbReference type="PROSITE" id="PS51755"/>
    </source>
</evidence>
<keyword evidence="5" id="KW-0804">Transcription</keyword>
<evidence type="ECO:0000256" key="4">
    <source>
        <dbReference type="ARBA" id="ARBA00023125"/>
    </source>
</evidence>
<evidence type="ECO:0000313" key="11">
    <source>
        <dbReference type="Proteomes" id="UP000327236"/>
    </source>
</evidence>
<comment type="caution">
    <text evidence="10">The sequence shown here is derived from an EMBL/GenBank/DDBJ whole genome shotgun (WGS) entry which is preliminary data.</text>
</comment>
<keyword evidence="1 6" id="KW-0597">Phosphoprotein</keyword>
<dbReference type="PANTHER" id="PTHR48111:SF22">
    <property type="entry name" value="REGULATOR OF RPOS"/>
    <property type="match status" value="1"/>
</dbReference>
<dbReference type="CDD" id="cd17624">
    <property type="entry name" value="REC_OmpR_PmrA-like"/>
    <property type="match status" value="1"/>
</dbReference>
<dbReference type="SUPFAM" id="SSF46894">
    <property type="entry name" value="C-terminal effector domain of the bipartite response regulators"/>
    <property type="match status" value="1"/>
</dbReference>
<dbReference type="InterPro" id="IPR011006">
    <property type="entry name" value="CheY-like_superfamily"/>
</dbReference>
<evidence type="ECO:0000256" key="6">
    <source>
        <dbReference type="PROSITE-ProRule" id="PRU00169"/>
    </source>
</evidence>
<dbReference type="Gene3D" id="1.10.10.10">
    <property type="entry name" value="Winged helix-like DNA-binding domain superfamily/Winged helix DNA-binding domain"/>
    <property type="match status" value="1"/>
</dbReference>
<gene>
    <name evidence="10" type="ORF">F6H94_03085</name>
</gene>
<dbReference type="EMBL" id="VYWW01000009">
    <property type="protein sequence ID" value="KAA9323352.1"/>
    <property type="molecule type" value="Genomic_DNA"/>
</dbReference>
<dbReference type="SMART" id="SM00448">
    <property type="entry name" value="REC"/>
    <property type="match status" value="1"/>
</dbReference>
<dbReference type="Gene3D" id="3.40.50.2300">
    <property type="match status" value="1"/>
</dbReference>
<dbReference type="GO" id="GO:0000976">
    <property type="term" value="F:transcription cis-regulatory region binding"/>
    <property type="evidence" value="ECO:0007669"/>
    <property type="project" value="TreeGrafter"/>
</dbReference>
<evidence type="ECO:0000259" key="8">
    <source>
        <dbReference type="PROSITE" id="PS50110"/>
    </source>
</evidence>
<dbReference type="Pfam" id="PF00486">
    <property type="entry name" value="Trans_reg_C"/>
    <property type="match status" value="1"/>
</dbReference>
<accession>A0A5N1ICM5</accession>
<evidence type="ECO:0000256" key="3">
    <source>
        <dbReference type="ARBA" id="ARBA00023015"/>
    </source>
</evidence>
<dbReference type="PROSITE" id="PS51755">
    <property type="entry name" value="OMPR_PHOB"/>
    <property type="match status" value="1"/>
</dbReference>
<dbReference type="GO" id="GO:0006355">
    <property type="term" value="P:regulation of DNA-templated transcription"/>
    <property type="evidence" value="ECO:0007669"/>
    <property type="project" value="InterPro"/>
</dbReference>
<evidence type="ECO:0000256" key="1">
    <source>
        <dbReference type="ARBA" id="ARBA00022553"/>
    </source>
</evidence>
<keyword evidence="4 7" id="KW-0238">DNA-binding</keyword>
<dbReference type="SUPFAM" id="SSF52172">
    <property type="entry name" value="CheY-like"/>
    <property type="match status" value="1"/>
</dbReference>
<sequence>MAKILIIEDEKNLARFVQLELQHEEYETVVENNGRRGLDLALNEKFDAILLDLMLPDLNGLEIARRVRQVKTTPIIMMTARDSVIDRVSGLDHGADDYIVKPFAIEELLARLRAVLRRVNIEKKVSSNTAIKQKVVKFNDLTIETANRIVHRGDKTIDLTKREYNLLMTLIDNKNNVVSREQLLNKIWGPESNIETNVVEVYVRYLRNKIDAPDRPSYIKTVRGTGYMVREDDAPVPEAN</sequence>
<dbReference type="AlphaFoldDB" id="A0A5N1ICM5"/>
<feature type="DNA-binding region" description="OmpR/PhoB-type" evidence="7">
    <location>
        <begin position="133"/>
        <end position="231"/>
    </location>
</feature>
<evidence type="ECO:0000256" key="5">
    <source>
        <dbReference type="ARBA" id="ARBA00023163"/>
    </source>
</evidence>
<dbReference type="KEGG" id="lje:BUE77_06370"/>
<dbReference type="InterPro" id="IPR036388">
    <property type="entry name" value="WH-like_DNA-bd_sf"/>
</dbReference>
<dbReference type="Pfam" id="PF00072">
    <property type="entry name" value="Response_reg"/>
    <property type="match status" value="1"/>
</dbReference>
<dbReference type="OrthoDB" id="9790442at2"/>
<keyword evidence="3" id="KW-0805">Transcription regulation</keyword>
<organism evidence="10 11">
    <name type="scientific">Lactobacillus jensenii</name>
    <dbReference type="NCBI Taxonomy" id="109790"/>
    <lineage>
        <taxon>Bacteria</taxon>
        <taxon>Bacillati</taxon>
        <taxon>Bacillota</taxon>
        <taxon>Bacilli</taxon>
        <taxon>Lactobacillales</taxon>
        <taxon>Lactobacillaceae</taxon>
        <taxon>Lactobacillus</taxon>
    </lineage>
</organism>
<keyword evidence="2" id="KW-0902">Two-component regulatory system</keyword>
<evidence type="ECO:0000256" key="2">
    <source>
        <dbReference type="ARBA" id="ARBA00023012"/>
    </source>
</evidence>
<dbReference type="InterPro" id="IPR039420">
    <property type="entry name" value="WalR-like"/>
</dbReference>
<dbReference type="RefSeq" id="WP_006584445.1">
    <property type="nucleotide sequence ID" value="NZ_CATOUV010000001.1"/>
</dbReference>
<dbReference type="InterPro" id="IPR016032">
    <property type="entry name" value="Sig_transdc_resp-reg_C-effctor"/>
</dbReference>
<dbReference type="PANTHER" id="PTHR48111">
    <property type="entry name" value="REGULATOR OF RPOS"/>
    <property type="match status" value="1"/>
</dbReference>
<protein>
    <submittedName>
        <fullName evidence="10">Response regulator transcription factor</fullName>
    </submittedName>
</protein>
<dbReference type="GO" id="GO:0032993">
    <property type="term" value="C:protein-DNA complex"/>
    <property type="evidence" value="ECO:0007669"/>
    <property type="project" value="TreeGrafter"/>
</dbReference>
<dbReference type="CDD" id="cd00383">
    <property type="entry name" value="trans_reg_C"/>
    <property type="match status" value="1"/>
</dbReference>
<proteinExistence type="predicted"/>